<dbReference type="EMBL" id="CP001879">
    <property type="protein sequence ID" value="ADC52120.1"/>
    <property type="molecule type" value="Genomic_DNA"/>
</dbReference>
<geneLocation type="plasmid" evidence="2 3">
    <name>pBpOF4-01</name>
</geneLocation>
<keyword evidence="3" id="KW-1185">Reference proteome</keyword>
<proteinExistence type="predicted"/>
<evidence type="ECO:0000313" key="2">
    <source>
        <dbReference type="EMBL" id="ADC52120.1"/>
    </source>
</evidence>
<feature type="transmembrane region" description="Helical" evidence="1">
    <location>
        <begin position="51"/>
        <end position="74"/>
    </location>
</feature>
<protein>
    <recommendedName>
        <fullName evidence="4">PrgI family protein</fullName>
    </recommendedName>
</protein>
<feature type="transmembrane region" description="Helical" evidence="1">
    <location>
        <begin position="26"/>
        <end position="45"/>
    </location>
</feature>
<reference evidence="2 3" key="1">
    <citation type="journal article" date="2011" name="Environ. Microbiol.">
        <title>Genome of alkaliphilic Bacillus pseudofirmus OF4 reveals adaptations that support the ability to grow in an external pH range from 7.5 to 11.4.</title>
        <authorList>
            <person name="Janto B."/>
            <person name="Ahmed A."/>
            <person name="Ito M."/>
            <person name="Liu J."/>
            <person name="Hicks D.B."/>
            <person name="Pagni S."/>
            <person name="Fackelmayer O.J."/>
            <person name="Smith T.A."/>
            <person name="Earl J."/>
            <person name="Elbourne L.D."/>
            <person name="Hassan K."/>
            <person name="Paulsen I.T."/>
            <person name="Kolsto A.B."/>
            <person name="Tourasse N.J."/>
            <person name="Ehrlich G.D."/>
            <person name="Boissy R."/>
            <person name="Ivey D.M."/>
            <person name="Li G."/>
            <person name="Xue Y."/>
            <person name="Ma Y."/>
            <person name="Hu F.Z."/>
            <person name="Krulwich T.A."/>
        </authorList>
    </citation>
    <scope>NUCLEOTIDE SEQUENCE [LARGE SCALE GENOMIC DNA]</scope>
    <source>
        <strain evidence="3">ATCC BAA-2126 / JCM 17055 / OF4</strain>
    </source>
</reference>
<evidence type="ECO:0000256" key="1">
    <source>
        <dbReference type="SAM" id="Phobius"/>
    </source>
</evidence>
<keyword evidence="2" id="KW-0614">Plasmid</keyword>
<accession>D3G194</accession>
<dbReference type="Pfam" id="PF12666">
    <property type="entry name" value="PrgI"/>
    <property type="match status" value="1"/>
</dbReference>
<name>D3G194_ALKPO</name>
<dbReference type="Proteomes" id="UP000001544">
    <property type="component" value="Plasmid pBpOF4-01"/>
</dbReference>
<keyword evidence="1" id="KW-0472">Membrane</keyword>
<dbReference type="KEGG" id="bpf:BpOF4_20624"/>
<dbReference type="eggNOG" id="ENOG5030EJP">
    <property type="taxonomic scope" value="Bacteria"/>
</dbReference>
<keyword evidence="1" id="KW-1133">Transmembrane helix</keyword>
<gene>
    <name evidence="2" type="ordered locus">BpOF4_20624</name>
</gene>
<dbReference type="AlphaFoldDB" id="D3G194"/>
<evidence type="ECO:0008006" key="4">
    <source>
        <dbReference type="Google" id="ProtNLM"/>
    </source>
</evidence>
<dbReference type="HOGENOM" id="CLU_178442_0_0_9"/>
<sequence>MNEVVVPIDITAEEKEVLAILSKRQFMILVPAFLVSFGFVVFIPLPFLPTGIVITMKILFPLITMISACLLAFVHLDKYEQSFSDFLVTQYKFKRSQKVFYYW</sequence>
<keyword evidence="1" id="KW-0812">Transmembrane</keyword>
<dbReference type="InterPro" id="IPR024414">
    <property type="entry name" value="Uncharacterised_PrgI"/>
</dbReference>
<evidence type="ECO:0000313" key="3">
    <source>
        <dbReference type="Proteomes" id="UP000001544"/>
    </source>
</evidence>
<organism evidence="2 3">
    <name type="scientific">Alkalihalophilus pseudofirmus (strain ATCC BAA-2126 / JCM 17055 / OF4)</name>
    <name type="common">Bacillus pseudofirmus</name>
    <dbReference type="NCBI Taxonomy" id="398511"/>
    <lineage>
        <taxon>Bacteria</taxon>
        <taxon>Bacillati</taxon>
        <taxon>Bacillota</taxon>
        <taxon>Bacilli</taxon>
        <taxon>Bacillales</taxon>
        <taxon>Bacillaceae</taxon>
        <taxon>Alkalihalophilus</taxon>
    </lineage>
</organism>